<evidence type="ECO:0000313" key="2">
    <source>
        <dbReference type="EMBL" id="KAJ4439430.1"/>
    </source>
</evidence>
<proteinExistence type="predicted"/>
<keyword evidence="3" id="KW-1185">Reference proteome</keyword>
<accession>A0ABQ8T0G4</accession>
<sequence length="87" mass="9710">MAGLCEGGSKPSGSLKTMPHWPPLRDANRSFGDDENDIQIYYMNKIWDVGVAAKEGTSHSQSILLYKTGKQGTFRQQRVSLAYKSCR</sequence>
<evidence type="ECO:0000256" key="1">
    <source>
        <dbReference type="SAM" id="MobiDB-lite"/>
    </source>
</evidence>
<name>A0ABQ8T0G4_PERAM</name>
<dbReference type="EMBL" id="JAJSOF020000017">
    <property type="protein sequence ID" value="KAJ4439430.1"/>
    <property type="molecule type" value="Genomic_DNA"/>
</dbReference>
<protein>
    <submittedName>
        <fullName evidence="2">Uncharacterized protein</fullName>
    </submittedName>
</protein>
<comment type="caution">
    <text evidence="2">The sequence shown here is derived from an EMBL/GenBank/DDBJ whole genome shotgun (WGS) entry which is preliminary data.</text>
</comment>
<dbReference type="Proteomes" id="UP001148838">
    <property type="component" value="Unassembled WGS sequence"/>
</dbReference>
<feature type="region of interest" description="Disordered" evidence="1">
    <location>
        <begin position="1"/>
        <end position="29"/>
    </location>
</feature>
<organism evidence="2 3">
    <name type="scientific">Periplaneta americana</name>
    <name type="common">American cockroach</name>
    <name type="synonym">Blatta americana</name>
    <dbReference type="NCBI Taxonomy" id="6978"/>
    <lineage>
        <taxon>Eukaryota</taxon>
        <taxon>Metazoa</taxon>
        <taxon>Ecdysozoa</taxon>
        <taxon>Arthropoda</taxon>
        <taxon>Hexapoda</taxon>
        <taxon>Insecta</taxon>
        <taxon>Pterygota</taxon>
        <taxon>Neoptera</taxon>
        <taxon>Polyneoptera</taxon>
        <taxon>Dictyoptera</taxon>
        <taxon>Blattodea</taxon>
        <taxon>Blattoidea</taxon>
        <taxon>Blattidae</taxon>
        <taxon>Blattinae</taxon>
        <taxon>Periplaneta</taxon>
    </lineage>
</organism>
<reference evidence="2 3" key="1">
    <citation type="journal article" date="2022" name="Allergy">
        <title>Genome assembly and annotation of Periplaneta americana reveal a comprehensive cockroach allergen profile.</title>
        <authorList>
            <person name="Wang L."/>
            <person name="Xiong Q."/>
            <person name="Saelim N."/>
            <person name="Wang L."/>
            <person name="Nong W."/>
            <person name="Wan A.T."/>
            <person name="Shi M."/>
            <person name="Liu X."/>
            <person name="Cao Q."/>
            <person name="Hui J.H.L."/>
            <person name="Sookrung N."/>
            <person name="Leung T.F."/>
            <person name="Tungtrongchitr A."/>
            <person name="Tsui S.K.W."/>
        </authorList>
    </citation>
    <scope>NUCLEOTIDE SEQUENCE [LARGE SCALE GENOMIC DNA]</scope>
    <source>
        <strain evidence="2">PWHHKU_190912</strain>
    </source>
</reference>
<gene>
    <name evidence="2" type="ORF">ANN_07554</name>
</gene>
<evidence type="ECO:0000313" key="3">
    <source>
        <dbReference type="Proteomes" id="UP001148838"/>
    </source>
</evidence>